<feature type="binding site" evidence="7">
    <location>
        <position position="196"/>
    </location>
    <ligand>
        <name>UDP-N-acetyl-alpha-D-muramoyl-L-alanyl-D-glutamate</name>
        <dbReference type="ChEBI" id="CHEBI:83900"/>
    </ligand>
</feature>
<dbReference type="NCBIfam" id="TIGR01085">
    <property type="entry name" value="murE"/>
    <property type="match status" value="1"/>
</dbReference>
<comment type="cofactor">
    <cofactor evidence="7">
        <name>Mg(2+)</name>
        <dbReference type="ChEBI" id="CHEBI:18420"/>
    </cofactor>
</comment>
<feature type="binding site" evidence="7">
    <location>
        <begin position="163"/>
        <end position="164"/>
    </location>
    <ligand>
        <name>UDP-N-acetyl-alpha-D-muramoyl-L-alanyl-D-glutamate</name>
        <dbReference type="ChEBI" id="CHEBI:83900"/>
    </ligand>
</feature>
<protein>
    <recommendedName>
        <fullName evidence="7">UDP-N-acetylmuramoyl-L-alanyl-D-glutamate--2,6-diaminopimelate ligase</fullName>
        <ecNumber evidence="7">6.3.2.13</ecNumber>
    </recommendedName>
    <alternativeName>
        <fullName evidence="7">Meso-A2pm-adding enzyme</fullName>
    </alternativeName>
    <alternativeName>
        <fullName evidence="7">Meso-diaminopimelate-adding enzyme</fullName>
    </alternativeName>
    <alternativeName>
        <fullName evidence="7">UDP-MurNAc-L-Ala-D-Glu:meso-diaminopimelate ligase</fullName>
    </alternativeName>
    <alternativeName>
        <fullName evidence="7">UDP-MurNAc-tripeptide synthetase</fullName>
    </alternativeName>
    <alternativeName>
        <fullName evidence="7">UDP-N-acetylmuramyl-tripeptide synthetase</fullName>
    </alternativeName>
</protein>
<dbReference type="Proteomes" id="UP000473531">
    <property type="component" value="Unassembled WGS sequence"/>
</dbReference>
<accession>A0A6L7GEG5</accession>
<dbReference type="NCBIfam" id="NF001126">
    <property type="entry name" value="PRK00139.1-4"/>
    <property type="match status" value="1"/>
</dbReference>
<dbReference type="GO" id="GO:0071555">
    <property type="term" value="P:cell wall organization"/>
    <property type="evidence" value="ECO:0007669"/>
    <property type="project" value="UniProtKB-KW"/>
</dbReference>
<keyword evidence="7" id="KW-0067">ATP-binding</keyword>
<dbReference type="AlphaFoldDB" id="A0A6L7GEG5"/>
<dbReference type="UniPathway" id="UPA00219"/>
<dbReference type="InterPro" id="IPR004101">
    <property type="entry name" value="Mur_ligase_C"/>
</dbReference>
<evidence type="ECO:0000256" key="8">
    <source>
        <dbReference type="RuleBase" id="RU004135"/>
    </source>
</evidence>
<dbReference type="Pfam" id="PF08245">
    <property type="entry name" value="Mur_ligase_M"/>
    <property type="match status" value="1"/>
</dbReference>
<dbReference type="GO" id="GO:0051301">
    <property type="term" value="P:cell division"/>
    <property type="evidence" value="ECO:0007669"/>
    <property type="project" value="UniProtKB-KW"/>
</dbReference>
<dbReference type="OrthoDB" id="9800958at2"/>
<gene>
    <name evidence="7" type="primary">murE</name>
    <name evidence="12" type="ORF">GRI44_01745</name>
</gene>
<dbReference type="NCBIfam" id="NF001124">
    <property type="entry name" value="PRK00139.1-2"/>
    <property type="match status" value="1"/>
</dbReference>
<proteinExistence type="inferred from homology"/>
<feature type="domain" description="Mur ligase C-terminal" evidence="10">
    <location>
        <begin position="345"/>
        <end position="469"/>
    </location>
</feature>
<sequence>MKLGKIAQAAGISLPGSAMPTPAASASGPQSGADIEITGFAIDHRKVAPGTVFGAFQGAVVNGEDYIAAAIASGASAIVARPEASVEGALHIASDIPRRTFAALAAQFFGPFPKTIVAVTGTNGKTSTVEMTRQLWRMAGERAASIGTLGVTTPDESVSTGLTTPDIVTFLSNMSGLAREGVTHVAYEASSHGLSQYRNEGISVSAAAFTNFTRDHLDYHGDMDDYFAAKMRLFDEVVADDAAAIIWTGAGEWTDRVIDHAKRRGLRLFTVGDHGTSLRLVSRTPTQLGQTLEIEYEGQKRMINLPLIGAYQAENALVSAGLVLATGGDAAMVFDGLARLQPVRGRLERAAITQTGAPVYVDYAHTPDAIEAAIAALRPHVSGRLITVFGAGGDRDHGKRAEMGRIAAEKSDIAIVTDDNPRSEDPAAIRAEVLRDAPGAREIGDRREAIFAAVSEAGRDDIVLIAGKGHEQGQIIGSGDTMRILQFDDVTVAREAASPGAKAQ</sequence>
<dbReference type="GO" id="GO:0005524">
    <property type="term" value="F:ATP binding"/>
    <property type="evidence" value="ECO:0007669"/>
    <property type="project" value="UniProtKB-UniRule"/>
</dbReference>
<comment type="similarity">
    <text evidence="1 7">Belongs to the MurCDEF family. MurE subfamily.</text>
</comment>
<evidence type="ECO:0000256" key="3">
    <source>
        <dbReference type="ARBA" id="ARBA00022960"/>
    </source>
</evidence>
<comment type="pathway">
    <text evidence="7 8">Cell wall biogenesis; peptidoglycan biosynthesis.</text>
</comment>
<dbReference type="Gene3D" id="3.90.190.20">
    <property type="entry name" value="Mur ligase, C-terminal domain"/>
    <property type="match status" value="1"/>
</dbReference>
<dbReference type="GO" id="GO:0008765">
    <property type="term" value="F:UDP-N-acetylmuramoylalanyl-D-glutamate-2,6-diaminopimelate ligase activity"/>
    <property type="evidence" value="ECO:0007669"/>
    <property type="project" value="UniProtKB-UniRule"/>
</dbReference>
<dbReference type="Gene3D" id="3.40.1390.10">
    <property type="entry name" value="MurE/MurF, N-terminal domain"/>
    <property type="match status" value="1"/>
</dbReference>
<dbReference type="InterPro" id="IPR035911">
    <property type="entry name" value="MurE/MurF_N"/>
</dbReference>
<comment type="caution">
    <text evidence="7">Lacks conserved residue(s) required for the propagation of feature annotation.</text>
</comment>
<keyword evidence="13" id="KW-1185">Reference proteome</keyword>
<evidence type="ECO:0000256" key="2">
    <source>
        <dbReference type="ARBA" id="ARBA00022618"/>
    </source>
</evidence>
<evidence type="ECO:0000313" key="12">
    <source>
        <dbReference type="EMBL" id="MXP13478.1"/>
    </source>
</evidence>
<name>A0A6L7GEG5_9SPHN</name>
<dbReference type="PANTHER" id="PTHR23135:SF4">
    <property type="entry name" value="UDP-N-ACETYLMURAMOYL-L-ALANYL-D-GLUTAMATE--2,6-DIAMINOPIMELATE LIGASE MURE HOMOLOG, CHLOROPLASTIC"/>
    <property type="match status" value="1"/>
</dbReference>
<keyword evidence="7" id="KW-0963">Cytoplasm</keyword>
<dbReference type="InterPro" id="IPR000713">
    <property type="entry name" value="Mur_ligase_N"/>
</dbReference>
<dbReference type="InterPro" id="IPR036565">
    <property type="entry name" value="Mur-like_cat_sf"/>
</dbReference>
<keyword evidence="7" id="KW-0460">Magnesium</keyword>
<evidence type="ECO:0000256" key="1">
    <source>
        <dbReference type="ARBA" id="ARBA00005898"/>
    </source>
</evidence>
<keyword evidence="3 7" id="KW-0133">Cell shape</keyword>
<dbReference type="Pfam" id="PF02875">
    <property type="entry name" value="Mur_ligase_C"/>
    <property type="match status" value="1"/>
</dbReference>
<dbReference type="InterPro" id="IPR013221">
    <property type="entry name" value="Mur_ligase_cen"/>
</dbReference>
<feature type="domain" description="Mur ligase central" evidence="11">
    <location>
        <begin position="119"/>
        <end position="322"/>
    </location>
</feature>
<keyword evidence="5 7" id="KW-0131">Cell cycle</keyword>
<feature type="binding site" evidence="7">
    <location>
        <position position="198"/>
    </location>
    <ligand>
        <name>UDP-N-acetyl-alpha-D-muramoyl-L-alanyl-D-glutamate</name>
        <dbReference type="ChEBI" id="CHEBI:83900"/>
    </ligand>
</feature>
<feature type="modified residue" description="N6-carboxylysine" evidence="7">
    <location>
        <position position="230"/>
    </location>
</feature>
<keyword evidence="6 7" id="KW-0961">Cell wall biogenesis/degradation</keyword>
<dbReference type="GO" id="GO:0008360">
    <property type="term" value="P:regulation of cell shape"/>
    <property type="evidence" value="ECO:0007669"/>
    <property type="project" value="UniProtKB-KW"/>
</dbReference>
<feature type="binding site" evidence="7">
    <location>
        <position position="395"/>
    </location>
    <ligand>
        <name>meso-2,6-diaminopimelate</name>
        <dbReference type="ChEBI" id="CHEBI:57791"/>
    </ligand>
</feature>
<dbReference type="SUPFAM" id="SSF53244">
    <property type="entry name" value="MurD-like peptide ligases, peptide-binding domain"/>
    <property type="match status" value="1"/>
</dbReference>
<evidence type="ECO:0000256" key="5">
    <source>
        <dbReference type="ARBA" id="ARBA00023306"/>
    </source>
</evidence>
<dbReference type="GO" id="GO:0005737">
    <property type="term" value="C:cytoplasm"/>
    <property type="evidence" value="ECO:0007669"/>
    <property type="project" value="UniProtKB-SubCell"/>
</dbReference>
<evidence type="ECO:0000256" key="4">
    <source>
        <dbReference type="ARBA" id="ARBA00022984"/>
    </source>
</evidence>
<comment type="PTM">
    <text evidence="7">Carboxylation is probably crucial for Mg(2+) binding and, consequently, for the gamma-phosphate positioning of ATP.</text>
</comment>
<evidence type="ECO:0000259" key="10">
    <source>
        <dbReference type="Pfam" id="PF02875"/>
    </source>
</evidence>
<dbReference type="SUPFAM" id="SSF53623">
    <property type="entry name" value="MurD-like peptide ligases, catalytic domain"/>
    <property type="match status" value="1"/>
</dbReference>
<evidence type="ECO:0000259" key="9">
    <source>
        <dbReference type="Pfam" id="PF01225"/>
    </source>
</evidence>
<feature type="domain" description="Mur ligase N-terminal catalytic" evidence="9">
    <location>
        <begin position="36"/>
        <end position="94"/>
    </location>
</feature>
<dbReference type="Pfam" id="PF01225">
    <property type="entry name" value="Mur_ligase"/>
    <property type="match status" value="1"/>
</dbReference>
<feature type="binding site" evidence="7">
    <location>
        <position position="471"/>
    </location>
    <ligand>
        <name>meso-2,6-diaminopimelate</name>
        <dbReference type="ChEBI" id="CHEBI:57791"/>
    </ligand>
</feature>
<dbReference type="GO" id="GO:0009252">
    <property type="term" value="P:peptidoglycan biosynthetic process"/>
    <property type="evidence" value="ECO:0007669"/>
    <property type="project" value="UniProtKB-UniRule"/>
</dbReference>
<keyword evidence="7 12" id="KW-0436">Ligase</keyword>
<dbReference type="InterPro" id="IPR036615">
    <property type="entry name" value="Mur_ligase_C_dom_sf"/>
</dbReference>
<keyword evidence="4 7" id="KW-0573">Peptidoglycan synthesis</keyword>
<organism evidence="12 13">
    <name type="scientific">Allopontixanthobacter confluentis</name>
    <dbReference type="NCBI Taxonomy" id="1849021"/>
    <lineage>
        <taxon>Bacteria</taxon>
        <taxon>Pseudomonadati</taxon>
        <taxon>Pseudomonadota</taxon>
        <taxon>Alphaproteobacteria</taxon>
        <taxon>Sphingomonadales</taxon>
        <taxon>Erythrobacteraceae</taxon>
        <taxon>Allopontixanthobacter</taxon>
    </lineage>
</organism>
<dbReference type="EC" id="6.3.2.13" evidence="7"/>
<evidence type="ECO:0000259" key="11">
    <source>
        <dbReference type="Pfam" id="PF08245"/>
    </source>
</evidence>
<dbReference type="GO" id="GO:0000287">
    <property type="term" value="F:magnesium ion binding"/>
    <property type="evidence" value="ECO:0007669"/>
    <property type="project" value="UniProtKB-UniRule"/>
</dbReference>
<feature type="binding site" evidence="7">
    <location>
        <position position="190"/>
    </location>
    <ligand>
        <name>UDP-N-acetyl-alpha-D-muramoyl-L-alanyl-D-glutamate</name>
        <dbReference type="ChEBI" id="CHEBI:83900"/>
    </ligand>
</feature>
<dbReference type="EMBL" id="WTYU01000001">
    <property type="protein sequence ID" value="MXP13478.1"/>
    <property type="molecule type" value="Genomic_DNA"/>
</dbReference>
<comment type="caution">
    <text evidence="12">The sequence shown here is derived from an EMBL/GenBank/DDBJ whole genome shotgun (WGS) entry which is preliminary data.</text>
</comment>
<comment type="function">
    <text evidence="7">Catalyzes the addition of meso-diaminopimelic acid to the nucleotide precursor UDP-N-acetylmuramoyl-L-alanyl-D-glutamate (UMAG) in the biosynthesis of bacterial cell-wall peptidoglycan.</text>
</comment>
<feature type="short sequence motif" description="Meso-diaminopimelate recognition motif" evidence="7">
    <location>
        <begin position="419"/>
        <end position="422"/>
    </location>
</feature>
<feature type="binding site" evidence="7">
    <location>
        <begin position="419"/>
        <end position="422"/>
    </location>
    <ligand>
        <name>meso-2,6-diaminopimelate</name>
        <dbReference type="ChEBI" id="CHEBI:57791"/>
    </ligand>
</feature>
<keyword evidence="2 7" id="KW-0132">Cell division</keyword>
<reference evidence="12 13" key="1">
    <citation type="submission" date="2019-12" db="EMBL/GenBank/DDBJ databases">
        <title>Genomic-based taxomic classification of the family Erythrobacteraceae.</title>
        <authorList>
            <person name="Xu L."/>
        </authorList>
    </citation>
    <scope>NUCLEOTIDE SEQUENCE [LARGE SCALE GENOMIC DNA]</scope>
    <source>
        <strain evidence="12 13">KCTC 52259</strain>
    </source>
</reference>
<dbReference type="PANTHER" id="PTHR23135">
    <property type="entry name" value="MUR LIGASE FAMILY MEMBER"/>
    <property type="match status" value="1"/>
</dbReference>
<feature type="binding site" evidence="7">
    <location>
        <begin position="121"/>
        <end position="127"/>
    </location>
    <ligand>
        <name>ATP</name>
        <dbReference type="ChEBI" id="CHEBI:30616"/>
    </ligand>
</feature>
<dbReference type="RefSeq" id="WP_160599689.1">
    <property type="nucleotide sequence ID" value="NZ_WTYU01000001.1"/>
</dbReference>
<dbReference type="InterPro" id="IPR005761">
    <property type="entry name" value="UDP-N-AcMur-Glu-dNH2Pim_ligase"/>
</dbReference>
<dbReference type="Gene3D" id="3.40.1190.10">
    <property type="entry name" value="Mur-like, catalytic domain"/>
    <property type="match status" value="1"/>
</dbReference>
<evidence type="ECO:0000256" key="6">
    <source>
        <dbReference type="ARBA" id="ARBA00023316"/>
    </source>
</evidence>
<evidence type="ECO:0000313" key="13">
    <source>
        <dbReference type="Proteomes" id="UP000473531"/>
    </source>
</evidence>
<keyword evidence="7" id="KW-0547">Nucleotide-binding</keyword>
<comment type="subcellular location">
    <subcellularLocation>
        <location evidence="7 8">Cytoplasm</location>
    </subcellularLocation>
</comment>
<dbReference type="SUPFAM" id="SSF63418">
    <property type="entry name" value="MurE/MurF N-terminal domain"/>
    <property type="match status" value="1"/>
</dbReference>
<comment type="catalytic activity">
    <reaction evidence="7">
        <text>UDP-N-acetyl-alpha-D-muramoyl-L-alanyl-D-glutamate + meso-2,6-diaminopimelate + ATP = UDP-N-acetyl-alpha-D-muramoyl-L-alanyl-gamma-D-glutamyl-meso-2,6-diaminopimelate + ADP + phosphate + H(+)</text>
        <dbReference type="Rhea" id="RHEA:23676"/>
        <dbReference type="ChEBI" id="CHEBI:15378"/>
        <dbReference type="ChEBI" id="CHEBI:30616"/>
        <dbReference type="ChEBI" id="CHEBI:43474"/>
        <dbReference type="ChEBI" id="CHEBI:57791"/>
        <dbReference type="ChEBI" id="CHEBI:83900"/>
        <dbReference type="ChEBI" id="CHEBI:83905"/>
        <dbReference type="ChEBI" id="CHEBI:456216"/>
        <dbReference type="EC" id="6.3.2.13"/>
    </reaction>
</comment>
<feature type="binding site" evidence="7">
    <location>
        <position position="467"/>
    </location>
    <ligand>
        <name>meso-2,6-diaminopimelate</name>
        <dbReference type="ChEBI" id="CHEBI:57791"/>
    </ligand>
</feature>
<dbReference type="HAMAP" id="MF_00208">
    <property type="entry name" value="MurE"/>
    <property type="match status" value="1"/>
</dbReference>
<evidence type="ECO:0000256" key="7">
    <source>
        <dbReference type="HAMAP-Rule" id="MF_00208"/>
    </source>
</evidence>